<keyword evidence="9" id="KW-0472">Membrane</keyword>
<evidence type="ECO:0000256" key="2">
    <source>
        <dbReference type="ARBA" id="ARBA00010617"/>
    </source>
</evidence>
<evidence type="ECO:0000256" key="5">
    <source>
        <dbReference type="ARBA" id="ARBA00022723"/>
    </source>
</evidence>
<dbReference type="InterPro" id="IPR001128">
    <property type="entry name" value="Cyt_P450"/>
</dbReference>
<feature type="transmembrane region" description="Helical" evidence="9">
    <location>
        <begin position="6"/>
        <end position="26"/>
    </location>
</feature>
<accession>A0ABP0T180</accession>
<keyword evidence="8" id="KW-0503">Monooxygenase</keyword>
<proteinExistence type="inferred from homology"/>
<protein>
    <submittedName>
        <fullName evidence="10">Uncharacterized protein</fullName>
    </submittedName>
</protein>
<dbReference type="PROSITE" id="PS00086">
    <property type="entry name" value="CYTOCHROME_P450"/>
    <property type="match status" value="1"/>
</dbReference>
<evidence type="ECO:0000256" key="3">
    <source>
        <dbReference type="ARBA" id="ARBA00022617"/>
    </source>
</evidence>
<reference evidence="10 11" key="1">
    <citation type="submission" date="2024-02" db="EMBL/GenBank/DDBJ databases">
        <authorList>
            <person name="Chen Y."/>
            <person name="Shah S."/>
            <person name="Dougan E. K."/>
            <person name="Thang M."/>
            <person name="Chan C."/>
        </authorList>
    </citation>
    <scope>NUCLEOTIDE SEQUENCE [LARGE SCALE GENOMIC DNA]</scope>
</reference>
<dbReference type="Pfam" id="PF00067">
    <property type="entry name" value="p450"/>
    <property type="match status" value="1"/>
</dbReference>
<dbReference type="InterPro" id="IPR002685">
    <property type="entry name" value="Glyco_trans_15"/>
</dbReference>
<keyword evidence="7" id="KW-0408">Iron</keyword>
<comment type="similarity">
    <text evidence="2">Belongs to the cytochrome P450 family.</text>
</comment>
<organism evidence="10 11">
    <name type="scientific">Durusdinium trenchii</name>
    <dbReference type="NCBI Taxonomy" id="1381693"/>
    <lineage>
        <taxon>Eukaryota</taxon>
        <taxon>Sar</taxon>
        <taxon>Alveolata</taxon>
        <taxon>Dinophyceae</taxon>
        <taxon>Suessiales</taxon>
        <taxon>Symbiodiniaceae</taxon>
        <taxon>Durusdinium</taxon>
    </lineage>
</organism>
<dbReference type="Pfam" id="PF01793">
    <property type="entry name" value="Glyco_transf_15"/>
    <property type="match status" value="1"/>
</dbReference>
<evidence type="ECO:0000256" key="8">
    <source>
        <dbReference type="ARBA" id="ARBA00023033"/>
    </source>
</evidence>
<dbReference type="InterPro" id="IPR029044">
    <property type="entry name" value="Nucleotide-diphossugar_trans"/>
</dbReference>
<dbReference type="SUPFAM" id="SSF53448">
    <property type="entry name" value="Nucleotide-diphospho-sugar transferases"/>
    <property type="match status" value="1"/>
</dbReference>
<dbReference type="InterPro" id="IPR002401">
    <property type="entry name" value="Cyt_P450_E_grp-I"/>
</dbReference>
<dbReference type="PANTHER" id="PTHR24286:SF384">
    <property type="entry name" value="P450, PUTATIVE (EUROFUNG)-RELATED"/>
    <property type="match status" value="1"/>
</dbReference>
<dbReference type="Gene3D" id="1.10.630.10">
    <property type="entry name" value="Cytochrome P450"/>
    <property type="match status" value="1"/>
</dbReference>
<evidence type="ECO:0000256" key="1">
    <source>
        <dbReference type="ARBA" id="ARBA00007677"/>
    </source>
</evidence>
<keyword evidence="9" id="KW-0812">Transmembrane</keyword>
<keyword evidence="4" id="KW-0808">Transferase</keyword>
<comment type="similarity">
    <text evidence="1">Belongs to the glycosyltransferase 15 family.</text>
</comment>
<dbReference type="PANTHER" id="PTHR24286">
    <property type="entry name" value="CYTOCHROME P450 26"/>
    <property type="match status" value="1"/>
</dbReference>
<dbReference type="SUPFAM" id="SSF48264">
    <property type="entry name" value="Cytochrome P450"/>
    <property type="match status" value="1"/>
</dbReference>
<dbReference type="PRINTS" id="PR00463">
    <property type="entry name" value="EP450I"/>
</dbReference>
<keyword evidence="3" id="KW-0349">Heme</keyword>
<evidence type="ECO:0000313" key="10">
    <source>
        <dbReference type="EMBL" id="CAK9118450.1"/>
    </source>
</evidence>
<evidence type="ECO:0000256" key="4">
    <source>
        <dbReference type="ARBA" id="ARBA00022679"/>
    </source>
</evidence>
<evidence type="ECO:0000256" key="6">
    <source>
        <dbReference type="ARBA" id="ARBA00023002"/>
    </source>
</evidence>
<keyword evidence="5" id="KW-0479">Metal-binding</keyword>
<keyword evidence="11" id="KW-1185">Reference proteome</keyword>
<evidence type="ECO:0000313" key="11">
    <source>
        <dbReference type="Proteomes" id="UP001642484"/>
    </source>
</evidence>
<keyword evidence="6" id="KW-0560">Oxidoreductase</keyword>
<evidence type="ECO:0000256" key="7">
    <source>
        <dbReference type="ARBA" id="ARBA00023004"/>
    </source>
</evidence>
<name>A0ABP0T180_9DINO</name>
<dbReference type="EMBL" id="CAXAMN010029027">
    <property type="protein sequence ID" value="CAK9118450.1"/>
    <property type="molecule type" value="Genomic_DNA"/>
</dbReference>
<gene>
    <name evidence="10" type="ORF">CCMP2556_LOCUS55533</name>
</gene>
<comment type="caution">
    <text evidence="10">The sequence shown here is derived from an EMBL/GenBank/DDBJ whole genome shotgun (WGS) entry which is preliminary data.</text>
</comment>
<evidence type="ECO:0000256" key="9">
    <source>
        <dbReference type="SAM" id="Phobius"/>
    </source>
</evidence>
<sequence length="1147" mass="129428">MAELQASQKGLVVILAAGLSAWIWWLKEKSRKKLPPGSFWSLPFLGETLSYVRDPLGFIEEKLSRYGGTCRSHLLFSPTVILGVTEANAKLIFSEKDLAWPRHFQQLVGTSSLPMVNDPLHKKIRTLNSRAFGDRQLDSYLPCLQRLSAKHLDAWAETGGISTSQDLHLVVKKYAFECGEAVILGVENDPLTTNSLMQLYENTFKGLGYVVPLDIPGFPFHECMKARKLLVQEFETLIEKKRQKLKDPCRMFQINTMLDTMLQAEGMNSEEEISDFCVAMMFAGHDTTLCSIQSCLHWLKECPEVEALLRQEVRTAWDGEARVTRQLLDSLVKTRAFVQEVWRVNPPVQVVTRTLREDTEVDGYLVPKGWAITFAPAGKHSTAEESKSFSIQRHLSEGKFLDRTFEATYFASFGGGSRMCIGYKFARDEMLVFLLHFLHGYDVKLQRSKIQRFPFHFWRLEGSFQRDIPLLHDPSRCLQDIGGWDVITMISDLENVTSIGSEQGRIVESPGNDTFRLEFDSGGKVTSKKYGKVILSPKQGGGITVTPKNADLVVVSPQAGNCFDMADMIPPVRGNAYVLVVPINPLYAPPTRIIPNYERIRFELHFVAEDMTDTHKLQRLLFLAHCSLQSAVDLLSPRYTLLFVHGARAIFVERSLAHHFCSLDESGDACASVEEIWHRGAGCVSSTLHLMKSGLDILEEAKVLVDAEWPCKDYLSLDLPQMPLEQLVKKLPASKRHLYDDPMCRTQGSLSRHEVTDPASWPHLPGRQHAIADRGHCLIEEGLCECYPPWRGELCEQLEPGVDTDRAEGVTVGGTVIVTMASRARLHELHFGLSNWWEKFNHRFDHPVLVFHQGLSPREVAEIRQSSRNRVWFANVDRFFRKPEALPTGPGRLMEATVPEGYRLMCRFKATFVLDQPALQGFDWMLWLDSDSYFTGDVEEDFAARMIEQQAIFGYTHVGREDAPVIKNLFDVALLFEAAELGGSKDRPPAAMSLDEGGVLNQDRAFEEGFSETAQNTYFERILSVNSPLERGHVLPFSSPAWKGHVPLTEPRIGSMSGAAGGSTAGGDAAIRAVQVWLMLEARECYEFSDLAYAHQHFCRCAREIDAPCTFLGRGAKIFRWSCEKKPEARSVWRLYGIYDLWMPMGI</sequence>
<dbReference type="InterPro" id="IPR036396">
    <property type="entry name" value="Cyt_P450_sf"/>
</dbReference>
<keyword evidence="9" id="KW-1133">Transmembrane helix</keyword>
<dbReference type="Gene3D" id="3.90.550.10">
    <property type="entry name" value="Spore Coat Polysaccharide Biosynthesis Protein SpsA, Chain A"/>
    <property type="match status" value="1"/>
</dbReference>
<dbReference type="Proteomes" id="UP001642484">
    <property type="component" value="Unassembled WGS sequence"/>
</dbReference>
<dbReference type="InterPro" id="IPR017972">
    <property type="entry name" value="Cyt_P450_CS"/>
</dbReference>